<name>A0ABN2K3C9_9ACTN</name>
<keyword evidence="3" id="KW-1185">Reference proteome</keyword>
<evidence type="ECO:0000313" key="2">
    <source>
        <dbReference type="EMBL" id="GAA1747512.1"/>
    </source>
</evidence>
<gene>
    <name evidence="2" type="ORF">GCM10009681_18380</name>
</gene>
<accession>A0ABN2K3C9</accession>
<proteinExistence type="predicted"/>
<keyword evidence="1" id="KW-1133">Transmembrane helix</keyword>
<dbReference type="EMBL" id="BAAALS010000007">
    <property type="protein sequence ID" value="GAA1747512.1"/>
    <property type="molecule type" value="Genomic_DNA"/>
</dbReference>
<reference evidence="2 3" key="1">
    <citation type="journal article" date="2019" name="Int. J. Syst. Evol. Microbiol.">
        <title>The Global Catalogue of Microorganisms (GCM) 10K type strain sequencing project: providing services to taxonomists for standard genome sequencing and annotation.</title>
        <authorList>
            <consortium name="The Broad Institute Genomics Platform"/>
            <consortium name="The Broad Institute Genome Sequencing Center for Infectious Disease"/>
            <person name="Wu L."/>
            <person name="Ma J."/>
        </authorList>
    </citation>
    <scope>NUCLEOTIDE SEQUENCE [LARGE SCALE GENOMIC DNA]</scope>
    <source>
        <strain evidence="2 3">JCM 13249</strain>
    </source>
</reference>
<protein>
    <submittedName>
        <fullName evidence="2">Uncharacterized protein</fullName>
    </submittedName>
</protein>
<keyword evidence="1" id="KW-0472">Membrane</keyword>
<organism evidence="2 3">
    <name type="scientific">Luedemannella helvata</name>
    <dbReference type="NCBI Taxonomy" id="349315"/>
    <lineage>
        <taxon>Bacteria</taxon>
        <taxon>Bacillati</taxon>
        <taxon>Actinomycetota</taxon>
        <taxon>Actinomycetes</taxon>
        <taxon>Micromonosporales</taxon>
        <taxon>Micromonosporaceae</taxon>
        <taxon>Luedemannella</taxon>
    </lineage>
</organism>
<dbReference type="InterPro" id="IPR011048">
    <property type="entry name" value="Haem_d1_sf"/>
</dbReference>
<evidence type="ECO:0000256" key="1">
    <source>
        <dbReference type="SAM" id="Phobius"/>
    </source>
</evidence>
<feature type="transmembrane region" description="Helical" evidence="1">
    <location>
        <begin position="38"/>
        <end position="56"/>
    </location>
</feature>
<dbReference type="RefSeq" id="WP_344078924.1">
    <property type="nucleotide sequence ID" value="NZ_BAAALS010000007.1"/>
</dbReference>
<sequence length="410" mass="44578">MTAQLKNLLSEYAEQAHVYDVRAAALAAARKRRTGRRLAATAVALAVLAAGGIYALPGRFATSSPPGTPVPSPTSDTLDLPASIAPQPAAQKLPTGEGVGRGVRVYRYSADPDATSNLNAYLATTDGSHYRVDASYEYRLSPDGRWLVGSRGDTSWAGYTVLYDLSSGRSFTMAGKSITWSADSRWLAVDRVKDAERSEQPGLVAIIDTQELTGPPRYLNLRSLRGYRFMGVTADGDIALTRNTLDQAVRILVVDRLTGKPGREFGVDLRDSLTPRELSDLANQWGQDSNLGAGPGGVFTFTQDGLLYLQLLTTRAAGPGPAESGDVLVIDLAAQRVRERIKLPPSIRSKDHREYWLLRQVLPQGLLLTHFSTERRRYSVGYIASFDLYDPATGALRVVTDLSALSPPWR</sequence>
<keyword evidence="1" id="KW-0812">Transmembrane</keyword>
<dbReference type="SUPFAM" id="SSF51004">
    <property type="entry name" value="C-terminal (heme d1) domain of cytochrome cd1-nitrite reductase"/>
    <property type="match status" value="1"/>
</dbReference>
<dbReference type="Proteomes" id="UP001500655">
    <property type="component" value="Unassembled WGS sequence"/>
</dbReference>
<comment type="caution">
    <text evidence="2">The sequence shown here is derived from an EMBL/GenBank/DDBJ whole genome shotgun (WGS) entry which is preliminary data.</text>
</comment>
<evidence type="ECO:0000313" key="3">
    <source>
        <dbReference type="Proteomes" id="UP001500655"/>
    </source>
</evidence>